<dbReference type="PRINTS" id="PR01084">
    <property type="entry name" value="NAHEXCHNGR"/>
</dbReference>
<dbReference type="GO" id="GO:0051453">
    <property type="term" value="P:regulation of intracellular pH"/>
    <property type="evidence" value="ECO:0007669"/>
    <property type="project" value="TreeGrafter"/>
</dbReference>
<dbReference type="InterPro" id="IPR006153">
    <property type="entry name" value="Cation/H_exchanger_TM"/>
</dbReference>
<evidence type="ECO:0000313" key="18">
    <source>
        <dbReference type="Proteomes" id="UP000264840"/>
    </source>
</evidence>
<keyword evidence="4 13" id="KW-0813">Transport</keyword>
<dbReference type="InterPro" id="IPR004709">
    <property type="entry name" value="NaH_exchanger"/>
</dbReference>
<keyword evidence="13" id="KW-0050">Antiport</keyword>
<feature type="transmembrane region" description="Helical" evidence="14">
    <location>
        <begin position="63"/>
        <end position="80"/>
    </location>
</feature>
<evidence type="ECO:0000313" key="17">
    <source>
        <dbReference type="Ensembl" id="ENSHBUP00000013970.1"/>
    </source>
</evidence>
<keyword evidence="6 13" id="KW-0812">Transmembrane</keyword>
<dbReference type="CTD" id="792983"/>
<keyword evidence="7" id="KW-0967">Endosome</keyword>
<dbReference type="NCBIfam" id="TIGR00840">
    <property type="entry name" value="b_cpa1"/>
    <property type="match status" value="1"/>
</dbReference>
<feature type="chain" id="PRO_5018555917" description="Sodium/hydrogen exchanger" evidence="15">
    <location>
        <begin position="35"/>
        <end position="690"/>
    </location>
</feature>
<dbReference type="GO" id="GO:0015386">
    <property type="term" value="F:potassium:proton antiporter activity"/>
    <property type="evidence" value="ECO:0007669"/>
    <property type="project" value="TreeGrafter"/>
</dbReference>
<evidence type="ECO:0000256" key="4">
    <source>
        <dbReference type="ARBA" id="ARBA00022448"/>
    </source>
</evidence>
<evidence type="ECO:0000256" key="3">
    <source>
        <dbReference type="ARBA" id="ARBA00007367"/>
    </source>
</evidence>
<dbReference type="OrthoDB" id="196264at2759"/>
<keyword evidence="12 13" id="KW-0739">Sodium transport</keyword>
<dbReference type="Ensembl" id="ENSHBUT00000021834.1">
    <property type="protein sequence ID" value="ENSHBUP00000013970.1"/>
    <property type="gene ID" value="ENSHBUG00000015832.1"/>
</dbReference>
<protein>
    <recommendedName>
        <fullName evidence="13">Sodium/hydrogen exchanger</fullName>
    </recommendedName>
</protein>
<feature type="transmembrane region" description="Helical" evidence="14">
    <location>
        <begin position="492"/>
        <end position="516"/>
    </location>
</feature>
<evidence type="ECO:0000256" key="5">
    <source>
        <dbReference type="ARBA" id="ARBA00022475"/>
    </source>
</evidence>
<evidence type="ECO:0000256" key="7">
    <source>
        <dbReference type="ARBA" id="ARBA00022753"/>
    </source>
</evidence>
<feature type="transmembrane region" description="Helical" evidence="14">
    <location>
        <begin position="400"/>
        <end position="421"/>
    </location>
</feature>
<comment type="subcellular location">
    <subcellularLocation>
        <location evidence="2">Cell membrane</location>
        <topology evidence="2">Multi-pass membrane protein</topology>
    </subcellularLocation>
    <subcellularLocation>
        <location evidence="1">Recycling endosome membrane</location>
        <topology evidence="1">Multi-pass membrane protein</topology>
    </subcellularLocation>
</comment>
<keyword evidence="18" id="KW-1185">Reference proteome</keyword>
<dbReference type="GO" id="GO:0015385">
    <property type="term" value="F:sodium:proton antiporter activity"/>
    <property type="evidence" value="ECO:0007669"/>
    <property type="project" value="InterPro"/>
</dbReference>
<feature type="transmembrane region" description="Helical" evidence="14">
    <location>
        <begin position="169"/>
        <end position="186"/>
    </location>
</feature>
<feature type="transmembrane region" description="Helical" evidence="14">
    <location>
        <begin position="427"/>
        <end position="446"/>
    </location>
</feature>
<dbReference type="GeneID" id="102307255"/>
<reference evidence="17" key="2">
    <citation type="submission" date="2025-09" db="UniProtKB">
        <authorList>
            <consortium name="Ensembl"/>
        </authorList>
    </citation>
    <scope>IDENTIFICATION</scope>
</reference>
<dbReference type="GO" id="GO:0098719">
    <property type="term" value="P:sodium ion import across plasma membrane"/>
    <property type="evidence" value="ECO:0007669"/>
    <property type="project" value="TreeGrafter"/>
</dbReference>
<evidence type="ECO:0000256" key="8">
    <source>
        <dbReference type="ARBA" id="ARBA00022989"/>
    </source>
</evidence>
<evidence type="ECO:0000256" key="12">
    <source>
        <dbReference type="ARBA" id="ARBA00023201"/>
    </source>
</evidence>
<dbReference type="RefSeq" id="XP_005913261.1">
    <property type="nucleotide sequence ID" value="XM_005913199.2"/>
</dbReference>
<evidence type="ECO:0000256" key="11">
    <source>
        <dbReference type="ARBA" id="ARBA00023136"/>
    </source>
</evidence>
<reference evidence="17" key="1">
    <citation type="submission" date="2025-08" db="UniProtKB">
        <authorList>
            <consortium name="Ensembl"/>
        </authorList>
    </citation>
    <scope>IDENTIFICATION</scope>
</reference>
<keyword evidence="5" id="KW-1003">Cell membrane</keyword>
<dbReference type="Proteomes" id="UP000264840">
    <property type="component" value="Unplaced"/>
</dbReference>
<dbReference type="GeneTree" id="ENSGT00940000153460"/>
<dbReference type="PRINTS" id="PR01088">
    <property type="entry name" value="NAHEXCHNGR6"/>
</dbReference>
<feature type="domain" description="Cation/H+ exchanger transmembrane" evidence="16">
    <location>
        <begin position="73"/>
        <end position="521"/>
    </location>
</feature>
<keyword evidence="8 14" id="KW-1133">Transmembrane helix</keyword>
<evidence type="ECO:0000259" key="16">
    <source>
        <dbReference type="Pfam" id="PF00999"/>
    </source>
</evidence>
<keyword evidence="10 13" id="KW-0406">Ion transport</keyword>
<keyword evidence="9" id="KW-0915">Sodium</keyword>
<evidence type="ECO:0000256" key="1">
    <source>
        <dbReference type="ARBA" id="ARBA00004195"/>
    </source>
</evidence>
<dbReference type="PANTHER" id="PTHR10110:SF94">
    <property type="entry name" value="SODIUM_HYDROGEN EXCHANGER 6"/>
    <property type="match status" value="1"/>
</dbReference>
<evidence type="ECO:0000256" key="10">
    <source>
        <dbReference type="ARBA" id="ARBA00023065"/>
    </source>
</evidence>
<name>A0A3Q2VQH1_HAPBU</name>
<keyword evidence="15" id="KW-0732">Signal</keyword>
<proteinExistence type="inferred from homology"/>
<evidence type="ECO:0000256" key="14">
    <source>
        <dbReference type="SAM" id="Phobius"/>
    </source>
</evidence>
<dbReference type="GO" id="GO:0005886">
    <property type="term" value="C:plasma membrane"/>
    <property type="evidence" value="ECO:0007669"/>
    <property type="project" value="UniProtKB-SubCell"/>
</dbReference>
<feature type="transmembrane region" description="Helical" evidence="14">
    <location>
        <begin position="355"/>
        <end position="379"/>
    </location>
</feature>
<dbReference type="PANTHER" id="PTHR10110">
    <property type="entry name" value="SODIUM/HYDROGEN EXCHANGER"/>
    <property type="match status" value="1"/>
</dbReference>
<dbReference type="AlphaFoldDB" id="A0A3Q2VQH1"/>
<accession>A0A3Q2VQH1</accession>
<sequence>MVFKVTVSSARRATRTLWLLALVSLPVCISVCRASSPQEDSAMENIVTEKKAEESHRQDSADLLIFILLLTLTILTIWLFKHRRFRFLHETGLAMIYGLIVGVILRYGIIHVPLDGGNITLNCQFNASPATLLVNVSGKFYEYTLKGEISGNDMKDNEMLRKVTFDPEVFFNILLPPIIFHAGYSLKRRHFFRNMGSILAYAFLGTVISCFIIGLLMYGCVTLMKQVGQLNGDFFFTDCLFFGAIVSATDPVTVLAIFNELQVDVDLYALLFGESVLNDAVAVVLSSSIVAYQPEGDNSHTFEVMAMLKSFGIFLGVFSGSFALGVATGIVTALVTKFTKLRDFQLLETALFFLMSWSTFLLAEACGFTGVVAVLFCGITQAHYTYNNLSPESQDRTKQLFELLNFLAENFIFSYMGLTLFTFQNHVFNPMFIVGAFVALFIGRAANIYPLSFLLNLGRRNKIRSNFQHMMMFAGLRGAMTFALSIRDTATYARQMMFSTTLLVVFFTVWICGGGTTQMLSCQRIRVGVDSDQDNSMSVGEGSERRSTKQESAWLFRIWYNFDHNYLKPILTHSGPPLTATLPPCCGPLARFLTSPQAFENECQLKDDDSDLILRDGDINLTYGDITVSTDASGAHTSGGPAFAGAATSDDLDRELAYGDHELVMRGTRLVLPMDDSEPPFTEPHHRMRM</sequence>
<keyword evidence="11 14" id="KW-0472">Membrane</keyword>
<organism evidence="17 18">
    <name type="scientific">Haplochromis burtoni</name>
    <name type="common">Burton's mouthbrooder</name>
    <name type="synonym">Chromis burtoni</name>
    <dbReference type="NCBI Taxonomy" id="8153"/>
    <lineage>
        <taxon>Eukaryota</taxon>
        <taxon>Metazoa</taxon>
        <taxon>Chordata</taxon>
        <taxon>Craniata</taxon>
        <taxon>Vertebrata</taxon>
        <taxon>Euteleostomi</taxon>
        <taxon>Actinopterygii</taxon>
        <taxon>Neopterygii</taxon>
        <taxon>Teleostei</taxon>
        <taxon>Neoteleostei</taxon>
        <taxon>Acanthomorphata</taxon>
        <taxon>Ovalentaria</taxon>
        <taxon>Cichlomorphae</taxon>
        <taxon>Cichliformes</taxon>
        <taxon>Cichlidae</taxon>
        <taxon>African cichlids</taxon>
        <taxon>Pseudocrenilabrinae</taxon>
        <taxon>Haplochromini</taxon>
        <taxon>Haplochromis</taxon>
    </lineage>
</organism>
<dbReference type="InterPro" id="IPR002090">
    <property type="entry name" value="NHE-6/7/9"/>
</dbReference>
<evidence type="ECO:0000256" key="13">
    <source>
        <dbReference type="RuleBase" id="RU003722"/>
    </source>
</evidence>
<evidence type="ECO:0000256" key="15">
    <source>
        <dbReference type="SAM" id="SignalP"/>
    </source>
</evidence>
<feature type="transmembrane region" description="Helical" evidence="14">
    <location>
        <begin position="313"/>
        <end position="335"/>
    </location>
</feature>
<dbReference type="OMA" id="FTYVRRF"/>
<dbReference type="Pfam" id="PF00999">
    <property type="entry name" value="Na_H_Exchanger"/>
    <property type="match status" value="1"/>
</dbReference>
<dbReference type="InterPro" id="IPR018422">
    <property type="entry name" value="Cation/H_exchanger_CPA1"/>
</dbReference>
<evidence type="ECO:0000256" key="2">
    <source>
        <dbReference type="ARBA" id="ARBA00004651"/>
    </source>
</evidence>
<feature type="signal peptide" evidence="15">
    <location>
        <begin position="1"/>
        <end position="34"/>
    </location>
</feature>
<feature type="transmembrane region" description="Helical" evidence="14">
    <location>
        <begin position="198"/>
        <end position="218"/>
    </location>
</feature>
<feature type="transmembrane region" description="Helical" evidence="14">
    <location>
        <begin position="92"/>
        <end position="110"/>
    </location>
</feature>
<evidence type="ECO:0000256" key="9">
    <source>
        <dbReference type="ARBA" id="ARBA00023053"/>
    </source>
</evidence>
<dbReference type="Gene3D" id="6.10.140.1330">
    <property type="match status" value="1"/>
</dbReference>
<dbReference type="STRING" id="8153.ENSHBUP00000013970"/>
<comment type="similarity">
    <text evidence="3 13">Belongs to the monovalent cation:proton antiporter 1 (CPA1) transporter (TC 2.A.36) family.</text>
</comment>
<evidence type="ECO:0000256" key="6">
    <source>
        <dbReference type="ARBA" id="ARBA00022692"/>
    </source>
</evidence>
<dbReference type="GO" id="GO:0055038">
    <property type="term" value="C:recycling endosome membrane"/>
    <property type="evidence" value="ECO:0007669"/>
    <property type="project" value="UniProtKB-SubCell"/>
</dbReference>